<dbReference type="AlphaFoldDB" id="A0A3A1VIH4"/>
<dbReference type="GO" id="GO:0000160">
    <property type="term" value="P:phosphorelay signal transduction system"/>
    <property type="evidence" value="ECO:0007669"/>
    <property type="project" value="UniProtKB-KW"/>
</dbReference>
<dbReference type="SMART" id="SM00387">
    <property type="entry name" value="HATPase_c"/>
    <property type="match status" value="1"/>
</dbReference>
<reference evidence="11 12" key="1">
    <citation type="submission" date="2018-09" db="EMBL/GenBank/DDBJ databases">
        <title>Paenibacillus aracenensis nov. sp. isolated from a cave in southern Spain.</title>
        <authorList>
            <person name="Jurado V."/>
            <person name="Gutierrez-Patricio S."/>
            <person name="Gonzalez-Pimentel J.L."/>
            <person name="Miller A.Z."/>
            <person name="Laiz L."/>
            <person name="Saiz-Jimenez C."/>
        </authorList>
    </citation>
    <scope>NUCLEOTIDE SEQUENCE [LARGE SCALE GENOMIC DNA]</scope>
    <source>
        <strain evidence="11 12">DSM 22867</strain>
    </source>
</reference>
<sequence>MEAAMMVILYCTIFLSLWTIGTVMLVHNPGNPHTRLFSFFLFVTGLASLSVVLNVQVLPWMRMSGIFSNENIEFVRLFSMAAWGVEYHFVPYLLLMCSLVFTRLFRGKAIILISFVTSVPVLVYVAAVPPLYPEMQLGGHLTFRIISGAYFLAGLAIYWLRYSTERDASHKKNSFRTAMTITLCILPLYATDYIGIERVVIGREGMVMTSNNMWQFNFMIALVFAAFFIYNGMKYGFMGIKLRIERQKIDYSMKKLTQGALILNHTIKNEVQKINYLSSRMRASAVHNEKEELLGDLDHLDQVAKHILTMMNQIKERTGDIVLHEQEHRMTDVLAYSLMTLEPMLRDKRIIVNKEVQCDPIILCDHSHIKEVLNNLLVNAVDAVEPGRGQITVSLLEAGKDAVIWIKDNGAGISQDNAARMFDPFFTTKKRAANYGLGLSYCHSVMQKHGGSIRLLETEQGKGTRMEIRFPAKRVRTMNMPDRVAALRVGI</sequence>
<evidence type="ECO:0000256" key="3">
    <source>
        <dbReference type="ARBA" id="ARBA00022553"/>
    </source>
</evidence>
<evidence type="ECO:0000256" key="6">
    <source>
        <dbReference type="ARBA" id="ARBA00022777"/>
    </source>
</evidence>
<keyword evidence="5" id="KW-0547">Nucleotide-binding</keyword>
<evidence type="ECO:0000256" key="2">
    <source>
        <dbReference type="ARBA" id="ARBA00012438"/>
    </source>
</evidence>
<accession>A0A3A1VIH4</accession>
<gene>
    <name evidence="11" type="ORF">D3P08_01640</name>
</gene>
<feature type="domain" description="Histidine kinase" evidence="10">
    <location>
        <begin position="262"/>
        <end position="474"/>
    </location>
</feature>
<evidence type="ECO:0000256" key="4">
    <source>
        <dbReference type="ARBA" id="ARBA00022679"/>
    </source>
</evidence>
<dbReference type="Pfam" id="PF02518">
    <property type="entry name" value="HATPase_c"/>
    <property type="match status" value="1"/>
</dbReference>
<dbReference type="EMBL" id="QXQA01000001">
    <property type="protein sequence ID" value="RIX60297.1"/>
    <property type="molecule type" value="Genomic_DNA"/>
</dbReference>
<dbReference type="PRINTS" id="PR00344">
    <property type="entry name" value="BCTRLSENSOR"/>
</dbReference>
<dbReference type="Proteomes" id="UP000266482">
    <property type="component" value="Unassembled WGS sequence"/>
</dbReference>
<comment type="catalytic activity">
    <reaction evidence="1">
        <text>ATP + protein L-histidine = ADP + protein N-phospho-L-histidine.</text>
        <dbReference type="EC" id="2.7.13.3"/>
    </reaction>
</comment>
<keyword evidence="6 11" id="KW-0418">Kinase</keyword>
<evidence type="ECO:0000256" key="1">
    <source>
        <dbReference type="ARBA" id="ARBA00000085"/>
    </source>
</evidence>
<dbReference type="InterPro" id="IPR036890">
    <property type="entry name" value="HATPase_C_sf"/>
</dbReference>
<feature type="transmembrane region" description="Helical" evidence="9">
    <location>
        <begin position="174"/>
        <end position="194"/>
    </location>
</feature>
<evidence type="ECO:0000256" key="9">
    <source>
        <dbReference type="SAM" id="Phobius"/>
    </source>
</evidence>
<feature type="transmembrane region" description="Helical" evidence="9">
    <location>
        <begin position="109"/>
        <end position="129"/>
    </location>
</feature>
<keyword evidence="7" id="KW-0067">ATP-binding</keyword>
<dbReference type="GO" id="GO:0004673">
    <property type="term" value="F:protein histidine kinase activity"/>
    <property type="evidence" value="ECO:0007669"/>
    <property type="project" value="UniProtKB-EC"/>
</dbReference>
<dbReference type="InterPro" id="IPR004358">
    <property type="entry name" value="Sig_transdc_His_kin-like_C"/>
</dbReference>
<feature type="transmembrane region" description="Helical" evidence="9">
    <location>
        <begin position="39"/>
        <end position="61"/>
    </location>
</feature>
<name>A0A3A1VIH4_9BACL</name>
<feature type="transmembrane region" description="Helical" evidence="9">
    <location>
        <begin position="6"/>
        <end position="27"/>
    </location>
</feature>
<dbReference type="SUPFAM" id="SSF55874">
    <property type="entry name" value="ATPase domain of HSP90 chaperone/DNA topoisomerase II/histidine kinase"/>
    <property type="match status" value="1"/>
</dbReference>
<protein>
    <recommendedName>
        <fullName evidence="2">histidine kinase</fullName>
        <ecNumber evidence="2">2.7.13.3</ecNumber>
    </recommendedName>
</protein>
<feature type="transmembrane region" description="Helical" evidence="9">
    <location>
        <begin position="81"/>
        <end position="102"/>
    </location>
</feature>
<dbReference type="PANTHER" id="PTHR43065">
    <property type="entry name" value="SENSOR HISTIDINE KINASE"/>
    <property type="match status" value="1"/>
</dbReference>
<keyword evidence="9" id="KW-0812">Transmembrane</keyword>
<dbReference type="InterPro" id="IPR003594">
    <property type="entry name" value="HATPase_dom"/>
</dbReference>
<proteinExistence type="predicted"/>
<dbReference type="OrthoDB" id="9121833at2"/>
<evidence type="ECO:0000313" key="11">
    <source>
        <dbReference type="EMBL" id="RIX60297.1"/>
    </source>
</evidence>
<dbReference type="EC" id="2.7.13.3" evidence="2"/>
<feature type="transmembrane region" description="Helical" evidence="9">
    <location>
        <begin position="141"/>
        <end position="162"/>
    </location>
</feature>
<dbReference type="PROSITE" id="PS50109">
    <property type="entry name" value="HIS_KIN"/>
    <property type="match status" value="1"/>
</dbReference>
<keyword evidence="12" id="KW-1185">Reference proteome</keyword>
<evidence type="ECO:0000256" key="5">
    <source>
        <dbReference type="ARBA" id="ARBA00022741"/>
    </source>
</evidence>
<dbReference type="PANTHER" id="PTHR43065:SF10">
    <property type="entry name" value="PEROXIDE STRESS-ACTIVATED HISTIDINE KINASE MAK3"/>
    <property type="match status" value="1"/>
</dbReference>
<comment type="caution">
    <text evidence="11">The sequence shown here is derived from an EMBL/GenBank/DDBJ whole genome shotgun (WGS) entry which is preliminary data.</text>
</comment>
<evidence type="ECO:0000256" key="8">
    <source>
        <dbReference type="ARBA" id="ARBA00023012"/>
    </source>
</evidence>
<evidence type="ECO:0000313" key="12">
    <source>
        <dbReference type="Proteomes" id="UP000266482"/>
    </source>
</evidence>
<keyword evidence="9" id="KW-0472">Membrane</keyword>
<dbReference type="InterPro" id="IPR005467">
    <property type="entry name" value="His_kinase_dom"/>
</dbReference>
<feature type="transmembrane region" description="Helical" evidence="9">
    <location>
        <begin position="214"/>
        <end position="233"/>
    </location>
</feature>
<evidence type="ECO:0000256" key="7">
    <source>
        <dbReference type="ARBA" id="ARBA00022840"/>
    </source>
</evidence>
<dbReference type="GO" id="GO:0005524">
    <property type="term" value="F:ATP binding"/>
    <property type="evidence" value="ECO:0007669"/>
    <property type="project" value="UniProtKB-KW"/>
</dbReference>
<keyword evidence="8" id="KW-0902">Two-component regulatory system</keyword>
<keyword evidence="3" id="KW-0597">Phosphoprotein</keyword>
<keyword evidence="4" id="KW-0808">Transferase</keyword>
<organism evidence="11 12">
    <name type="scientific">Paenibacillus nanensis</name>
    <dbReference type="NCBI Taxonomy" id="393251"/>
    <lineage>
        <taxon>Bacteria</taxon>
        <taxon>Bacillati</taxon>
        <taxon>Bacillota</taxon>
        <taxon>Bacilli</taxon>
        <taxon>Bacillales</taxon>
        <taxon>Paenibacillaceae</taxon>
        <taxon>Paenibacillus</taxon>
    </lineage>
</organism>
<keyword evidence="9" id="KW-1133">Transmembrane helix</keyword>
<dbReference type="Gene3D" id="3.30.565.10">
    <property type="entry name" value="Histidine kinase-like ATPase, C-terminal domain"/>
    <property type="match status" value="1"/>
</dbReference>
<evidence type="ECO:0000259" key="10">
    <source>
        <dbReference type="PROSITE" id="PS50109"/>
    </source>
</evidence>